<evidence type="ECO:0000313" key="9">
    <source>
        <dbReference type="Proteomes" id="UP001620626"/>
    </source>
</evidence>
<sequence length="982" mass="108569">MRHHSWSIERKIRHNFNNTDHHQLTAAGDEQQLKQALRAEFEMRSSRPLPPNSSRHCPPPSPPNSAAHHRIQKPHHYHNHSLLAMAPHKTSSFEAPTQSELKQMLDEAEYGFVMADKIGTSLLEQNRELQEKNEFLEASLATSRDNVSQLKRQLEQRCDLFKKLQLQLEGMEEEEPNGTDQYHQTGMCSSTAAQLESKIKRLEGENKELRTKAKDSDELNAIAEKREEQRINEYCSRLRGANLKIGQLEVQLAERGQQCETQADEVKKLLAEIAQRKNREKMLWDENGDLSLRLDEALMGHEQLSMEMKELQERHLELSAILRETEEELKQYQDQVLTIPPRRCNSVDSLYDSLASELEGADSGCFGTPMFSARYGPSPHWSSLSNNNNNNSRSSSDQQQHQHYQQLPSCSNSGRPSDAADFFGVAAEQCSLHHELSLVAEQHADDDEQQQHQNDMLMMMDGSGGGAQSYDVPSKALFEAVCRTFEERRQFKRLSPSRRSLRHNQQQQQQMMALDELGREKEEEVETMTTTLLEQVGDEQATPMAHDDRTLLVGGGGEGRGTTAEEREQQQNRNRANTGSSSNQSTPTRRRRAGTTAHCRDAACSPIHFCDDDAESNSAVVAAADDDASTSSLSSSAVVVEEEEDKAGQQIVSIVVTASSPTVADADEQQRNVEELALASPSSVASVDSSFEGGSSPPKLGVPGRPGTKDLEHRIRRLGLRREIDENYKHFRTSKGLAPINSSFYAPSIFPLLASSSSSSLSPSNQLKRFSSINRGGGGTNVNFGRRLNAFKLGRQMVGGVPSISLLAKLSAGNGAPAFQLPNEGGVLTKLRALALDSAQMSRSSSSHELQRQQKWSSSSPTAMPPPAAAAGRLFQRPCNLKLFNNNANNCKTTADRGISPIQHQKPSTSSSSTEFGINNLISSSSSHSQQQTVVVPTMSSTTTTTGCGGVAVDGHHQHHSHSHPMGILRRFDQLELGGHRM</sequence>
<evidence type="ECO:0000313" key="8">
    <source>
        <dbReference type="EMBL" id="KAL3091225.1"/>
    </source>
</evidence>
<feature type="region of interest" description="Disordered" evidence="6">
    <location>
        <begin position="379"/>
        <end position="416"/>
    </location>
</feature>
<dbReference type="PANTHER" id="PTHR15751">
    <property type="entry name" value="TRAFFICKING KINESIN-BINDING PROTEIN"/>
    <property type="match status" value="1"/>
</dbReference>
<proteinExistence type="inferred from homology"/>
<dbReference type="InterPro" id="IPR006933">
    <property type="entry name" value="HAP1_N"/>
</dbReference>
<evidence type="ECO:0000259" key="7">
    <source>
        <dbReference type="SMART" id="SM01424"/>
    </source>
</evidence>
<dbReference type="PANTHER" id="PTHR15751:SF12">
    <property type="entry name" value="TRAFFICKING KINESIN-BINDING PROTEIN MILT"/>
    <property type="match status" value="1"/>
</dbReference>
<feature type="compositionally biased region" description="Low complexity" evidence="6">
    <location>
        <begin position="379"/>
        <end position="409"/>
    </location>
</feature>
<keyword evidence="4" id="KW-0496">Mitochondrion</keyword>
<feature type="domain" description="HAP1 N-terminal" evidence="7">
    <location>
        <begin position="30"/>
        <end position="335"/>
    </location>
</feature>
<dbReference type="InterPro" id="IPR022154">
    <property type="entry name" value="TRAK1/2_C"/>
</dbReference>
<feature type="coiled-coil region" evidence="5">
    <location>
        <begin position="192"/>
        <end position="219"/>
    </location>
</feature>
<evidence type="ECO:0000256" key="6">
    <source>
        <dbReference type="SAM" id="MobiDB-lite"/>
    </source>
</evidence>
<dbReference type="Pfam" id="PF12448">
    <property type="entry name" value="Milton"/>
    <property type="match status" value="1"/>
</dbReference>
<evidence type="ECO:0000256" key="1">
    <source>
        <dbReference type="ARBA" id="ARBA00004173"/>
    </source>
</evidence>
<keyword evidence="9" id="KW-1185">Reference proteome</keyword>
<dbReference type="EMBL" id="JBICBT010000947">
    <property type="protein sequence ID" value="KAL3091225.1"/>
    <property type="molecule type" value="Genomic_DNA"/>
</dbReference>
<evidence type="ECO:0000256" key="5">
    <source>
        <dbReference type="SAM" id="Coils"/>
    </source>
</evidence>
<evidence type="ECO:0000256" key="2">
    <source>
        <dbReference type="ARBA" id="ARBA00007007"/>
    </source>
</evidence>
<feature type="region of interest" description="Disordered" evidence="6">
    <location>
        <begin position="44"/>
        <end position="71"/>
    </location>
</feature>
<protein>
    <recommendedName>
        <fullName evidence="7">HAP1 N-terminal domain-containing protein</fullName>
    </recommendedName>
</protein>
<gene>
    <name evidence="8" type="ORF">niasHT_029268</name>
</gene>
<reference evidence="8 9" key="1">
    <citation type="submission" date="2024-10" db="EMBL/GenBank/DDBJ databases">
        <authorList>
            <person name="Kim D."/>
        </authorList>
    </citation>
    <scope>NUCLEOTIDE SEQUENCE [LARGE SCALE GENOMIC DNA]</scope>
    <source>
        <strain evidence="8">BH-2024</strain>
    </source>
</reference>
<feature type="region of interest" description="Disordered" evidence="6">
    <location>
        <begin position="536"/>
        <end position="597"/>
    </location>
</feature>
<dbReference type="Pfam" id="PF04849">
    <property type="entry name" value="HAP1_N"/>
    <property type="match status" value="1"/>
</dbReference>
<comment type="caution">
    <text evidence="8">The sequence shown here is derived from an EMBL/GenBank/DDBJ whole genome shotgun (WGS) entry which is preliminary data.</text>
</comment>
<dbReference type="SMART" id="SM01424">
    <property type="entry name" value="HAP1_N"/>
    <property type="match status" value="1"/>
</dbReference>
<dbReference type="GO" id="GO:0005739">
    <property type="term" value="C:mitochondrion"/>
    <property type="evidence" value="ECO:0007669"/>
    <property type="project" value="UniProtKB-SubCell"/>
</dbReference>
<feature type="compositionally biased region" description="Polar residues" evidence="6">
    <location>
        <begin position="839"/>
        <end position="856"/>
    </location>
</feature>
<keyword evidence="3 5" id="KW-0175">Coiled coil</keyword>
<feature type="coiled-coil region" evidence="5">
    <location>
        <begin position="119"/>
        <end position="153"/>
    </location>
</feature>
<comment type="similarity">
    <text evidence="2">Belongs to the milton family.</text>
</comment>
<dbReference type="InterPro" id="IPR051946">
    <property type="entry name" value="Intracell_Traff-Reg"/>
</dbReference>
<feature type="region of interest" description="Disordered" evidence="6">
    <location>
        <begin position="839"/>
        <end position="869"/>
    </location>
</feature>
<evidence type="ECO:0000256" key="3">
    <source>
        <dbReference type="ARBA" id="ARBA00023054"/>
    </source>
</evidence>
<evidence type="ECO:0000256" key="4">
    <source>
        <dbReference type="ARBA" id="ARBA00023128"/>
    </source>
</evidence>
<name>A0ABD2JKY7_9BILA</name>
<accession>A0ABD2JKY7</accession>
<feature type="region of interest" description="Disordered" evidence="6">
    <location>
        <begin position="684"/>
        <end position="711"/>
    </location>
</feature>
<dbReference type="AlphaFoldDB" id="A0ABD2JKY7"/>
<comment type="subcellular location">
    <subcellularLocation>
        <location evidence="1">Mitochondrion</location>
    </subcellularLocation>
</comment>
<organism evidence="8 9">
    <name type="scientific">Heterodera trifolii</name>
    <dbReference type="NCBI Taxonomy" id="157864"/>
    <lineage>
        <taxon>Eukaryota</taxon>
        <taxon>Metazoa</taxon>
        <taxon>Ecdysozoa</taxon>
        <taxon>Nematoda</taxon>
        <taxon>Chromadorea</taxon>
        <taxon>Rhabditida</taxon>
        <taxon>Tylenchina</taxon>
        <taxon>Tylenchomorpha</taxon>
        <taxon>Tylenchoidea</taxon>
        <taxon>Heteroderidae</taxon>
        <taxon>Heteroderinae</taxon>
        <taxon>Heterodera</taxon>
    </lineage>
</organism>
<feature type="compositionally biased region" description="Polar residues" evidence="6">
    <location>
        <begin position="571"/>
        <end position="585"/>
    </location>
</feature>
<dbReference type="Proteomes" id="UP001620626">
    <property type="component" value="Unassembled WGS sequence"/>
</dbReference>
<feature type="coiled-coil region" evidence="5">
    <location>
        <begin position="294"/>
        <end position="335"/>
    </location>
</feature>